<keyword evidence="3" id="KW-1185">Reference proteome</keyword>
<evidence type="ECO:0000313" key="3">
    <source>
        <dbReference type="Proteomes" id="UP000505355"/>
    </source>
</evidence>
<reference evidence="2 3" key="1">
    <citation type="submission" date="2020-05" db="EMBL/GenBank/DDBJ databases">
        <title>Mucilaginibacter mali sp. nov.</title>
        <authorList>
            <person name="Kim H.S."/>
            <person name="Lee K.C."/>
            <person name="Suh M.K."/>
            <person name="Kim J.-S."/>
            <person name="Han K.-I."/>
            <person name="Eom M.K."/>
            <person name="Shin Y.K."/>
            <person name="Lee J.-S."/>
        </authorList>
    </citation>
    <scope>NUCLEOTIDE SEQUENCE [LARGE SCALE GENOMIC DNA]</scope>
    <source>
        <strain evidence="2 3">G2-14</strain>
    </source>
</reference>
<accession>A0A7D4UEJ7</accession>
<protein>
    <submittedName>
        <fullName evidence="2">Uncharacterized protein</fullName>
    </submittedName>
</protein>
<organism evidence="2 3">
    <name type="scientific">Mucilaginibacter mali</name>
    <dbReference type="NCBI Taxonomy" id="2740462"/>
    <lineage>
        <taxon>Bacteria</taxon>
        <taxon>Pseudomonadati</taxon>
        <taxon>Bacteroidota</taxon>
        <taxon>Sphingobacteriia</taxon>
        <taxon>Sphingobacteriales</taxon>
        <taxon>Sphingobacteriaceae</taxon>
        <taxon>Mucilaginibacter</taxon>
    </lineage>
</organism>
<gene>
    <name evidence="2" type="ORF">HQ865_19185</name>
</gene>
<feature type="chain" id="PRO_5028856573" evidence="1">
    <location>
        <begin position="22"/>
        <end position="102"/>
    </location>
</feature>
<name>A0A7D4UEJ7_9SPHI</name>
<dbReference type="KEGG" id="mmab:HQ865_19185"/>
<proteinExistence type="predicted"/>
<dbReference type="RefSeq" id="WP_173416457.1">
    <property type="nucleotide sequence ID" value="NZ_CP054139.1"/>
</dbReference>
<feature type="signal peptide" evidence="1">
    <location>
        <begin position="1"/>
        <end position="21"/>
    </location>
</feature>
<dbReference type="Proteomes" id="UP000505355">
    <property type="component" value="Chromosome"/>
</dbReference>
<sequence length="102" mass="10661">MKKISLAIIALLFALPFVSNAQWTTSGTNIYNSNSGKVGIGTTSPSYKLDVANAGTGNALNVTGYAYGTRNDTGIDFSAQNSVVSMHPGDSVWPSTIPRGPH</sequence>
<dbReference type="AlphaFoldDB" id="A0A7D4UEJ7"/>
<evidence type="ECO:0000313" key="2">
    <source>
        <dbReference type="EMBL" id="QKJ31799.1"/>
    </source>
</evidence>
<keyword evidence="1" id="KW-0732">Signal</keyword>
<evidence type="ECO:0000256" key="1">
    <source>
        <dbReference type="SAM" id="SignalP"/>
    </source>
</evidence>
<dbReference type="EMBL" id="CP054139">
    <property type="protein sequence ID" value="QKJ31799.1"/>
    <property type="molecule type" value="Genomic_DNA"/>
</dbReference>